<keyword evidence="1" id="KW-0677">Repeat</keyword>
<feature type="region of interest" description="Disordered" evidence="3">
    <location>
        <begin position="1"/>
        <end position="38"/>
    </location>
</feature>
<accession>A0A813TM46</accession>
<dbReference type="PROSITE" id="PS00018">
    <property type="entry name" value="EF_HAND_1"/>
    <property type="match status" value="4"/>
</dbReference>
<dbReference type="PROSITE" id="PS50222">
    <property type="entry name" value="EF_HAND_2"/>
    <property type="match status" value="4"/>
</dbReference>
<feature type="domain" description="EF-hand" evidence="4">
    <location>
        <begin position="191"/>
        <end position="226"/>
    </location>
</feature>
<dbReference type="InterPro" id="IPR018247">
    <property type="entry name" value="EF_Hand_1_Ca_BS"/>
</dbReference>
<dbReference type="Pfam" id="PF13499">
    <property type="entry name" value="EF-hand_7"/>
    <property type="match status" value="2"/>
</dbReference>
<name>A0A813TM46_9BILA</name>
<dbReference type="SUPFAM" id="SSF47473">
    <property type="entry name" value="EF-hand"/>
    <property type="match status" value="1"/>
</dbReference>
<gene>
    <name evidence="5" type="ORF">OXX778_LOCUS6931</name>
</gene>
<keyword evidence="6" id="KW-1185">Reference proteome</keyword>
<dbReference type="Gene3D" id="1.10.238.10">
    <property type="entry name" value="EF-hand"/>
    <property type="match status" value="2"/>
</dbReference>
<proteinExistence type="predicted"/>
<evidence type="ECO:0000313" key="5">
    <source>
        <dbReference type="EMBL" id="CAF0810181.1"/>
    </source>
</evidence>
<dbReference type="OrthoDB" id="26525at2759"/>
<dbReference type="InterPro" id="IPR002048">
    <property type="entry name" value="EF_hand_dom"/>
</dbReference>
<dbReference type="GO" id="GO:0005509">
    <property type="term" value="F:calcium ion binding"/>
    <property type="evidence" value="ECO:0007669"/>
    <property type="project" value="InterPro"/>
</dbReference>
<evidence type="ECO:0000256" key="2">
    <source>
        <dbReference type="ARBA" id="ARBA00022837"/>
    </source>
</evidence>
<comment type="caution">
    <text evidence="5">The sequence shown here is derived from an EMBL/GenBank/DDBJ whole genome shotgun (WGS) entry which is preliminary data.</text>
</comment>
<evidence type="ECO:0000259" key="4">
    <source>
        <dbReference type="PROSITE" id="PS50222"/>
    </source>
</evidence>
<evidence type="ECO:0000256" key="1">
    <source>
        <dbReference type="ARBA" id="ARBA00022737"/>
    </source>
</evidence>
<dbReference type="EMBL" id="CAJNOC010000855">
    <property type="protein sequence ID" value="CAF0810181.1"/>
    <property type="molecule type" value="Genomic_DNA"/>
</dbReference>
<organism evidence="5 6">
    <name type="scientific">Brachionus calyciflorus</name>
    <dbReference type="NCBI Taxonomy" id="104777"/>
    <lineage>
        <taxon>Eukaryota</taxon>
        <taxon>Metazoa</taxon>
        <taxon>Spiralia</taxon>
        <taxon>Gnathifera</taxon>
        <taxon>Rotifera</taxon>
        <taxon>Eurotatoria</taxon>
        <taxon>Monogononta</taxon>
        <taxon>Pseudotrocha</taxon>
        <taxon>Ploima</taxon>
        <taxon>Brachionidae</taxon>
        <taxon>Brachionus</taxon>
    </lineage>
</organism>
<feature type="compositionally biased region" description="Basic and acidic residues" evidence="3">
    <location>
        <begin position="1"/>
        <end position="37"/>
    </location>
</feature>
<dbReference type="AlphaFoldDB" id="A0A813TM46"/>
<protein>
    <recommendedName>
        <fullName evidence="4">EF-hand domain-containing protein</fullName>
    </recommendedName>
</protein>
<feature type="domain" description="EF-hand" evidence="4">
    <location>
        <begin position="117"/>
        <end position="152"/>
    </location>
</feature>
<dbReference type="PANTHER" id="PTHR23048">
    <property type="entry name" value="MYOSIN LIGHT CHAIN 1, 3"/>
    <property type="match status" value="1"/>
</dbReference>
<dbReference type="SMART" id="SM00054">
    <property type="entry name" value="EFh"/>
    <property type="match status" value="4"/>
</dbReference>
<dbReference type="GO" id="GO:0016460">
    <property type="term" value="C:myosin II complex"/>
    <property type="evidence" value="ECO:0007669"/>
    <property type="project" value="TreeGrafter"/>
</dbReference>
<feature type="domain" description="EF-hand" evidence="4">
    <location>
        <begin position="227"/>
        <end position="262"/>
    </location>
</feature>
<dbReference type="CDD" id="cd00051">
    <property type="entry name" value="EFh"/>
    <property type="match status" value="1"/>
</dbReference>
<sequence length="262" mass="30040">MEMTEESKTFEIELKLEDNPSKEIPPEETGLDEKENLIDENTISSILSDGTNQQQEHETKEVNSIDEELNCLKDNTTDLVELVDDSTSFSSSSTFELTGNRNKTKHELAQGYGFNEDQIGIFEDTFQIFDKDCDGFITLIEIRTVMNSLGFFPGDDLIRKSIQDIDNDNSGTVDFEEFICMMSKFRKTAKELDDELKEIFKIFDKNKDGFIDYAELKDVLVRLGENITDDEVMDMIKEADVDGDKKVSYNEFRSILCDNKAR</sequence>
<dbReference type="InterPro" id="IPR011992">
    <property type="entry name" value="EF-hand-dom_pair"/>
</dbReference>
<evidence type="ECO:0000313" key="6">
    <source>
        <dbReference type="Proteomes" id="UP000663879"/>
    </source>
</evidence>
<dbReference type="Proteomes" id="UP000663879">
    <property type="component" value="Unassembled WGS sequence"/>
</dbReference>
<keyword evidence="2" id="KW-0106">Calcium</keyword>
<reference evidence="5" key="1">
    <citation type="submission" date="2021-02" db="EMBL/GenBank/DDBJ databases">
        <authorList>
            <person name="Nowell W R."/>
        </authorList>
    </citation>
    <scope>NUCLEOTIDE SEQUENCE</scope>
    <source>
        <strain evidence="5">Ploen Becks lab</strain>
    </source>
</reference>
<feature type="domain" description="EF-hand" evidence="4">
    <location>
        <begin position="153"/>
        <end position="188"/>
    </location>
</feature>
<dbReference type="FunFam" id="1.10.238.10:FF:000001">
    <property type="entry name" value="Calmodulin 1"/>
    <property type="match status" value="1"/>
</dbReference>
<evidence type="ECO:0000256" key="3">
    <source>
        <dbReference type="SAM" id="MobiDB-lite"/>
    </source>
</evidence>
<dbReference type="InterPro" id="IPR050230">
    <property type="entry name" value="CALM/Myosin/TropC-like"/>
</dbReference>
<dbReference type="PANTHER" id="PTHR23048:SF0">
    <property type="entry name" value="CALMODULIN LIKE 3"/>
    <property type="match status" value="1"/>
</dbReference>